<evidence type="ECO:0000256" key="2">
    <source>
        <dbReference type="ARBA" id="ARBA00006301"/>
    </source>
</evidence>
<dbReference type="InterPro" id="IPR029063">
    <property type="entry name" value="SAM-dependent_MTases_sf"/>
</dbReference>
<dbReference type="FunFam" id="1.10.10.2150:FF:000001">
    <property type="entry name" value="Ribosomal RNA-processing protein 8"/>
    <property type="match status" value="1"/>
</dbReference>
<feature type="region of interest" description="Disordered" evidence="10">
    <location>
        <begin position="261"/>
        <end position="294"/>
    </location>
</feature>
<name>A0A1Y1YJI6_9PLEO</name>
<gene>
    <name evidence="11" type="ORF">BCR34DRAFT_628458</name>
</gene>
<evidence type="ECO:0000256" key="6">
    <source>
        <dbReference type="ARBA" id="ARBA00022691"/>
    </source>
</evidence>
<evidence type="ECO:0000256" key="1">
    <source>
        <dbReference type="ARBA" id="ARBA00004604"/>
    </source>
</evidence>
<feature type="compositionally biased region" description="Basic residues" evidence="10">
    <location>
        <begin position="261"/>
        <end position="276"/>
    </location>
</feature>
<dbReference type="EC" id="2.1.1.-" evidence="9"/>
<dbReference type="GO" id="GO:0005730">
    <property type="term" value="C:nucleolus"/>
    <property type="evidence" value="ECO:0007669"/>
    <property type="project" value="UniProtKB-SubCell"/>
</dbReference>
<keyword evidence="6 9" id="KW-0949">S-adenosyl-L-methionine</keyword>
<dbReference type="PANTHER" id="PTHR12787:SF0">
    <property type="entry name" value="RIBOSOMAL RNA-PROCESSING PROTEIN 8"/>
    <property type="match status" value="1"/>
</dbReference>
<feature type="compositionally biased region" description="Polar residues" evidence="10">
    <location>
        <begin position="156"/>
        <end position="169"/>
    </location>
</feature>
<dbReference type="Gene3D" id="3.40.50.150">
    <property type="entry name" value="Vaccinia Virus protein VP39"/>
    <property type="match status" value="1"/>
</dbReference>
<comment type="caution">
    <text evidence="11">The sequence shown here is derived from an EMBL/GenBank/DDBJ whole genome shotgun (WGS) entry which is preliminary data.</text>
</comment>
<keyword evidence="4 9" id="KW-0489">Methyltransferase</keyword>
<dbReference type="SUPFAM" id="SSF53335">
    <property type="entry name" value="S-adenosyl-L-methionine-dependent methyltransferases"/>
    <property type="match status" value="1"/>
</dbReference>
<dbReference type="EMBL" id="MCFA01000221">
    <property type="protein sequence ID" value="ORX98118.1"/>
    <property type="molecule type" value="Genomic_DNA"/>
</dbReference>
<comment type="function">
    <text evidence="9">S-adenosyl-L-methionine-dependent methyltransferase that specifically methylates the N(1) position of adenine in helix 25.1 in 25S rRNA. Required both for ribosomal 40S and 60S subunits biogenesis. Required for efficient pre-rRNA cleavage at site A2.</text>
</comment>
<evidence type="ECO:0000256" key="3">
    <source>
        <dbReference type="ARBA" id="ARBA00022552"/>
    </source>
</evidence>
<protein>
    <recommendedName>
        <fullName evidence="8 9">Ribosomal RNA-processing protein 8</fullName>
        <ecNumber evidence="9">2.1.1.-</ecNumber>
    </recommendedName>
</protein>
<evidence type="ECO:0000256" key="7">
    <source>
        <dbReference type="ARBA" id="ARBA00023242"/>
    </source>
</evidence>
<evidence type="ECO:0000256" key="9">
    <source>
        <dbReference type="RuleBase" id="RU365074"/>
    </source>
</evidence>
<organism evidence="11 12">
    <name type="scientific">Clohesyomyces aquaticus</name>
    <dbReference type="NCBI Taxonomy" id="1231657"/>
    <lineage>
        <taxon>Eukaryota</taxon>
        <taxon>Fungi</taxon>
        <taxon>Dikarya</taxon>
        <taxon>Ascomycota</taxon>
        <taxon>Pezizomycotina</taxon>
        <taxon>Dothideomycetes</taxon>
        <taxon>Pleosporomycetidae</taxon>
        <taxon>Pleosporales</taxon>
        <taxon>Lindgomycetaceae</taxon>
        <taxon>Clohesyomyces</taxon>
    </lineage>
</organism>
<dbReference type="STRING" id="1231657.A0A1Y1YJI6"/>
<sequence length="558" mass="60888">MFAVPGWNVSAPLKTQTEVAKPTPEGKKSKKRKRKNQDFKANEENISEVLSGNVHPKKAKGTGANNIEVGERAAGVANDGDSEKPSKKRKRKGDKSQKEADQAGEEAEVNGIETPAKSQVDDENVAADKPAGEDKATSKREKKKRKRDQKNAEAGDSTTQAPTSTTAKSKTVEKNAIPAAPPSLPAPSKTLTPLQQTMRAKLASARFRHLNEALYTKPSQASLSIFAENPDMFDDYHRGFAQQVEVWPENPVDGYVSRIRTRGKAKDKKKKDKRSRQQAYSAVNTDQPDTGIKPLPRDFKGNCTIADLGCGTASLAQRLQPNLQSLHMTIHSFDLSKPAGPNAPLVTIADISALPLPDSSVDVTIFCLALMGTNWLEFIDEAYRILRWKGELWIAEIKSRFGRVARSRKPPINSVGSLRKPDKKEKSKKKKTDGAVEEGVQGSEDEAELAQQVDGVQGKDGTDVSAFVEVLQKRGFVLDGEQSAAVDLSNKMFVKMQFVKGANPAKGKNVKKAESGDRAGGIRMGLKGKKFTTVAAEDEDEGDEKDGKVLKPCLYKIR</sequence>
<feature type="region of interest" description="Disordered" evidence="10">
    <location>
        <begin position="1"/>
        <end position="192"/>
    </location>
</feature>
<feature type="compositionally biased region" description="Basic and acidic residues" evidence="10">
    <location>
        <begin position="130"/>
        <end position="139"/>
    </location>
</feature>
<keyword evidence="3 9" id="KW-0698">rRNA processing</keyword>
<proteinExistence type="inferred from homology"/>
<dbReference type="AlphaFoldDB" id="A0A1Y1YJI6"/>
<accession>A0A1Y1YJI6</accession>
<evidence type="ECO:0000313" key="12">
    <source>
        <dbReference type="Proteomes" id="UP000193144"/>
    </source>
</evidence>
<feature type="compositionally biased region" description="Polar residues" evidence="10">
    <location>
        <begin position="277"/>
        <end position="288"/>
    </location>
</feature>
<dbReference type="OrthoDB" id="10258825at2759"/>
<dbReference type="GO" id="GO:0042273">
    <property type="term" value="P:ribosomal large subunit biogenesis"/>
    <property type="evidence" value="ECO:0007669"/>
    <property type="project" value="TreeGrafter"/>
</dbReference>
<evidence type="ECO:0000313" key="11">
    <source>
        <dbReference type="EMBL" id="ORX98118.1"/>
    </source>
</evidence>
<evidence type="ECO:0000256" key="10">
    <source>
        <dbReference type="SAM" id="MobiDB-lite"/>
    </source>
</evidence>
<dbReference type="CDD" id="cd02440">
    <property type="entry name" value="AdoMet_MTases"/>
    <property type="match status" value="1"/>
</dbReference>
<evidence type="ECO:0000256" key="5">
    <source>
        <dbReference type="ARBA" id="ARBA00022679"/>
    </source>
</evidence>
<dbReference type="InterPro" id="IPR007823">
    <property type="entry name" value="RRP8"/>
</dbReference>
<dbReference type="PANTHER" id="PTHR12787">
    <property type="entry name" value="RIBOSOMAL RNA-PROCESSING PROTEIN 8"/>
    <property type="match status" value="1"/>
</dbReference>
<keyword evidence="7 9" id="KW-0539">Nucleus</keyword>
<keyword evidence="12" id="KW-1185">Reference proteome</keyword>
<comment type="subcellular location">
    <subcellularLocation>
        <location evidence="1 9">Nucleus</location>
        <location evidence="1 9">Nucleolus</location>
    </subcellularLocation>
</comment>
<dbReference type="InterPro" id="IPR042036">
    <property type="entry name" value="RRP8_N"/>
</dbReference>
<evidence type="ECO:0000256" key="4">
    <source>
        <dbReference type="ARBA" id="ARBA00022603"/>
    </source>
</evidence>
<dbReference type="Proteomes" id="UP000193144">
    <property type="component" value="Unassembled WGS sequence"/>
</dbReference>
<reference evidence="11 12" key="1">
    <citation type="submission" date="2016-07" db="EMBL/GenBank/DDBJ databases">
        <title>Pervasive Adenine N6-methylation of Active Genes in Fungi.</title>
        <authorList>
            <consortium name="DOE Joint Genome Institute"/>
            <person name="Mondo S.J."/>
            <person name="Dannebaum R.O."/>
            <person name="Kuo R.C."/>
            <person name="Labutti K."/>
            <person name="Haridas S."/>
            <person name="Kuo A."/>
            <person name="Salamov A."/>
            <person name="Ahrendt S.R."/>
            <person name="Lipzen A."/>
            <person name="Sullivan W."/>
            <person name="Andreopoulos W.B."/>
            <person name="Clum A."/>
            <person name="Lindquist E."/>
            <person name="Daum C."/>
            <person name="Ramamoorthy G.K."/>
            <person name="Gryganskyi A."/>
            <person name="Culley D."/>
            <person name="Magnuson J.K."/>
            <person name="James T.Y."/>
            <person name="O'Malley M.A."/>
            <person name="Stajich J.E."/>
            <person name="Spatafora J.W."/>
            <person name="Visel A."/>
            <person name="Grigoriev I.V."/>
        </authorList>
    </citation>
    <scope>NUCLEOTIDE SEQUENCE [LARGE SCALE GENOMIC DNA]</scope>
    <source>
        <strain evidence="11 12">CBS 115471</strain>
    </source>
</reference>
<dbReference type="Pfam" id="PF05148">
    <property type="entry name" value="Methyltransf_8"/>
    <property type="match status" value="1"/>
</dbReference>
<dbReference type="Gene3D" id="1.10.10.2150">
    <property type="entry name" value="Ribosomal RNA-processing protein 8, N-terminal domain"/>
    <property type="match status" value="1"/>
</dbReference>
<dbReference type="GO" id="GO:0016433">
    <property type="term" value="F:rRNA (adenine) methyltransferase activity"/>
    <property type="evidence" value="ECO:0007669"/>
    <property type="project" value="UniProtKB-ARBA"/>
</dbReference>
<feature type="region of interest" description="Disordered" evidence="10">
    <location>
        <begin position="412"/>
        <end position="448"/>
    </location>
</feature>
<comment type="similarity">
    <text evidence="2 9">Belongs to the methyltransferase superfamily. RRP8 family.</text>
</comment>
<keyword evidence="5 9" id="KW-0808">Transferase</keyword>
<evidence type="ECO:0000256" key="8">
    <source>
        <dbReference type="ARBA" id="ARBA00076672"/>
    </source>
</evidence>